<evidence type="ECO:0000313" key="3">
    <source>
        <dbReference type="Proteomes" id="UP000015241"/>
    </source>
</evidence>
<sequence>MATVTYGPMIAVTAKPQEPGRRPPPPPISAMTRKAANVARDEKNRKICERVEQWQNFTRTFAEEMSKDFGKTAEYYLHLLLSDMSSAKTARKPNAYNAWSSKILKDANQGIFSLYSIRILLDNPLDLPPGQARRLTDVQKEKKDEYNKLTDEQKQELIAMLEETRKTRKYGSRLSARAKLIDFISSTGKLEELMFGLMSRTGVQGFFCVFKSDPDLPCTPRWYFTTPMINYYLMQTLRRGWDVEKIGALAEAFAVAGCNFMKFLSTAKQRADFLKAEIRDLIQRQLGNDKVRMNYVNFERDFVVKLGIDVVAWAHDKFINPSEISTSLAPLQKLATALKDGTCRFVRLSEAAHRAREAAYTEKVATGAVSVRKEREDKGVPRNKRCRTTTDGEEADDDEEQPAIQAKRRHPAAGKAVSAPKSAEFIESDDDEN</sequence>
<protein>
    <submittedName>
        <fullName evidence="2">Uncharacterized protein</fullName>
    </submittedName>
</protein>
<organism evidence="2 3">
    <name type="scientific">Fomitopsis schrenkii</name>
    <name type="common">Brown rot fungus</name>
    <dbReference type="NCBI Taxonomy" id="2126942"/>
    <lineage>
        <taxon>Eukaryota</taxon>
        <taxon>Fungi</taxon>
        <taxon>Dikarya</taxon>
        <taxon>Basidiomycota</taxon>
        <taxon>Agaricomycotina</taxon>
        <taxon>Agaricomycetes</taxon>
        <taxon>Polyporales</taxon>
        <taxon>Fomitopsis</taxon>
    </lineage>
</organism>
<dbReference type="EMBL" id="KE504123">
    <property type="protein sequence ID" value="EPT05770.1"/>
    <property type="molecule type" value="Genomic_DNA"/>
</dbReference>
<proteinExistence type="predicted"/>
<evidence type="ECO:0000313" key="2">
    <source>
        <dbReference type="EMBL" id="EPT05770.1"/>
    </source>
</evidence>
<feature type="region of interest" description="Disordered" evidence="1">
    <location>
        <begin position="1"/>
        <end position="28"/>
    </location>
</feature>
<dbReference type="InParanoid" id="S8G6G4"/>
<feature type="compositionally biased region" description="Acidic residues" evidence="1">
    <location>
        <begin position="391"/>
        <end position="401"/>
    </location>
</feature>
<accession>S8G6G4</accession>
<reference evidence="2 3" key="1">
    <citation type="journal article" date="2012" name="Science">
        <title>The Paleozoic origin of enzymatic lignin decomposition reconstructed from 31 fungal genomes.</title>
        <authorList>
            <person name="Floudas D."/>
            <person name="Binder M."/>
            <person name="Riley R."/>
            <person name="Barry K."/>
            <person name="Blanchette R.A."/>
            <person name="Henrissat B."/>
            <person name="Martinez A.T."/>
            <person name="Otillar R."/>
            <person name="Spatafora J.W."/>
            <person name="Yadav J.S."/>
            <person name="Aerts A."/>
            <person name="Benoit I."/>
            <person name="Boyd A."/>
            <person name="Carlson A."/>
            <person name="Copeland A."/>
            <person name="Coutinho P.M."/>
            <person name="de Vries R.P."/>
            <person name="Ferreira P."/>
            <person name="Findley K."/>
            <person name="Foster B."/>
            <person name="Gaskell J."/>
            <person name="Glotzer D."/>
            <person name="Gorecki P."/>
            <person name="Heitman J."/>
            <person name="Hesse C."/>
            <person name="Hori C."/>
            <person name="Igarashi K."/>
            <person name="Jurgens J.A."/>
            <person name="Kallen N."/>
            <person name="Kersten P."/>
            <person name="Kohler A."/>
            <person name="Kuees U."/>
            <person name="Kumar T.K.A."/>
            <person name="Kuo A."/>
            <person name="LaButti K."/>
            <person name="Larrondo L.F."/>
            <person name="Lindquist E."/>
            <person name="Ling A."/>
            <person name="Lombard V."/>
            <person name="Lucas S."/>
            <person name="Lundell T."/>
            <person name="Martin R."/>
            <person name="McLaughlin D.J."/>
            <person name="Morgenstern I."/>
            <person name="Morin E."/>
            <person name="Murat C."/>
            <person name="Nagy L.G."/>
            <person name="Nolan M."/>
            <person name="Ohm R.A."/>
            <person name="Patyshakuliyeva A."/>
            <person name="Rokas A."/>
            <person name="Ruiz-Duenas F.J."/>
            <person name="Sabat G."/>
            <person name="Salamov A."/>
            <person name="Samejima M."/>
            <person name="Schmutz J."/>
            <person name="Slot J.C."/>
            <person name="St John F."/>
            <person name="Stenlid J."/>
            <person name="Sun H."/>
            <person name="Sun S."/>
            <person name="Syed K."/>
            <person name="Tsang A."/>
            <person name="Wiebenga A."/>
            <person name="Young D."/>
            <person name="Pisabarro A."/>
            <person name="Eastwood D.C."/>
            <person name="Martin F."/>
            <person name="Cullen D."/>
            <person name="Grigoriev I.V."/>
            <person name="Hibbett D.S."/>
        </authorList>
    </citation>
    <scope>NUCLEOTIDE SEQUENCE</scope>
    <source>
        <strain evidence="3">FP-58527</strain>
    </source>
</reference>
<dbReference type="HOGENOM" id="CLU_033169_0_0_1"/>
<dbReference type="OrthoDB" id="2803164at2759"/>
<dbReference type="STRING" id="743788.S8G6G4"/>
<name>S8G6G4_FOMSC</name>
<feature type="region of interest" description="Disordered" evidence="1">
    <location>
        <begin position="371"/>
        <end position="433"/>
    </location>
</feature>
<dbReference type="Proteomes" id="UP000015241">
    <property type="component" value="Unassembled WGS sequence"/>
</dbReference>
<keyword evidence="3" id="KW-1185">Reference proteome</keyword>
<gene>
    <name evidence="2" type="ORF">FOMPIDRAFT_113137</name>
</gene>
<evidence type="ECO:0000256" key="1">
    <source>
        <dbReference type="SAM" id="MobiDB-lite"/>
    </source>
</evidence>
<dbReference type="AlphaFoldDB" id="S8G6G4"/>
<feature type="compositionally biased region" description="Basic and acidic residues" evidence="1">
    <location>
        <begin position="371"/>
        <end position="380"/>
    </location>
</feature>